<dbReference type="KEGG" id="fmr:Fuma_05759"/>
<dbReference type="STRING" id="1891926.Fuma_05759"/>
<protein>
    <recommendedName>
        <fullName evidence="9">Heme-copper oxidase subunit III family profile domain-containing protein</fullName>
    </recommendedName>
</protein>
<dbReference type="GO" id="GO:0005886">
    <property type="term" value="C:plasma membrane"/>
    <property type="evidence" value="ECO:0007669"/>
    <property type="project" value="UniProtKB-SubCell"/>
</dbReference>
<evidence type="ECO:0000313" key="10">
    <source>
        <dbReference type="EMBL" id="APZ96091.1"/>
    </source>
</evidence>
<dbReference type="InterPro" id="IPR013833">
    <property type="entry name" value="Cyt_c_oxidase_su3_a-hlx"/>
</dbReference>
<evidence type="ECO:0000256" key="5">
    <source>
        <dbReference type="ARBA" id="ARBA00022989"/>
    </source>
</evidence>
<dbReference type="Proteomes" id="UP000187735">
    <property type="component" value="Chromosome"/>
</dbReference>
<dbReference type="AlphaFoldDB" id="A0A1P8WPW0"/>
<dbReference type="EMBL" id="CP017641">
    <property type="protein sequence ID" value="APZ96091.1"/>
    <property type="molecule type" value="Genomic_DNA"/>
</dbReference>
<evidence type="ECO:0000259" key="9">
    <source>
        <dbReference type="PROSITE" id="PS50253"/>
    </source>
</evidence>
<keyword evidence="6 8" id="KW-0472">Membrane</keyword>
<feature type="transmembrane region" description="Helical" evidence="8">
    <location>
        <begin position="86"/>
        <end position="105"/>
    </location>
</feature>
<dbReference type="RefSeq" id="WP_145944433.1">
    <property type="nucleotide sequence ID" value="NZ_CP017641.1"/>
</dbReference>
<evidence type="ECO:0000313" key="11">
    <source>
        <dbReference type="Proteomes" id="UP000187735"/>
    </source>
</evidence>
<evidence type="ECO:0000256" key="2">
    <source>
        <dbReference type="ARBA" id="ARBA00010581"/>
    </source>
</evidence>
<evidence type="ECO:0000256" key="1">
    <source>
        <dbReference type="ARBA" id="ARBA00004651"/>
    </source>
</evidence>
<feature type="transmembrane region" description="Helical" evidence="8">
    <location>
        <begin position="51"/>
        <end position="74"/>
    </location>
</feature>
<organism evidence="10 11">
    <name type="scientific">Fuerstiella marisgermanici</name>
    <dbReference type="NCBI Taxonomy" id="1891926"/>
    <lineage>
        <taxon>Bacteria</taxon>
        <taxon>Pseudomonadati</taxon>
        <taxon>Planctomycetota</taxon>
        <taxon>Planctomycetia</taxon>
        <taxon>Planctomycetales</taxon>
        <taxon>Planctomycetaceae</taxon>
        <taxon>Fuerstiella</taxon>
    </lineage>
</organism>
<gene>
    <name evidence="10" type="ORF">Fuma_05759</name>
</gene>
<evidence type="ECO:0000256" key="4">
    <source>
        <dbReference type="ARBA" id="ARBA00022692"/>
    </source>
</evidence>
<keyword evidence="4 7" id="KW-0812">Transmembrane</keyword>
<keyword evidence="5 8" id="KW-1133">Transmembrane helix</keyword>
<feature type="domain" description="Heme-copper oxidase subunit III family profile" evidence="9">
    <location>
        <begin position="1"/>
        <end position="188"/>
    </location>
</feature>
<reference evidence="10 11" key="1">
    <citation type="journal article" date="2016" name="Front. Microbiol.">
        <title>Fuerstia marisgermanicae gen. nov., sp. nov., an Unusual Member of the Phylum Planctomycetes from the German Wadden Sea.</title>
        <authorList>
            <person name="Kohn T."/>
            <person name="Heuer A."/>
            <person name="Jogler M."/>
            <person name="Vollmers J."/>
            <person name="Boedeker C."/>
            <person name="Bunk B."/>
            <person name="Rast P."/>
            <person name="Borchert D."/>
            <person name="Glockner I."/>
            <person name="Freese H.M."/>
            <person name="Klenk H.P."/>
            <person name="Overmann J."/>
            <person name="Kaster A.K."/>
            <person name="Rohde M."/>
            <person name="Wiegand S."/>
            <person name="Jogler C."/>
        </authorList>
    </citation>
    <scope>NUCLEOTIDE SEQUENCE [LARGE SCALE GENOMIC DNA]</scope>
    <source>
        <strain evidence="10 11">NH11</strain>
    </source>
</reference>
<dbReference type="InterPro" id="IPR000298">
    <property type="entry name" value="Cyt_c_oxidase-like_su3"/>
</dbReference>
<dbReference type="Gene3D" id="1.20.120.80">
    <property type="entry name" value="Cytochrome c oxidase, subunit III, four-helix bundle"/>
    <property type="match status" value="1"/>
</dbReference>
<dbReference type="InterPro" id="IPR035973">
    <property type="entry name" value="Cyt_c_oxidase_su3-like_sf"/>
</dbReference>
<evidence type="ECO:0000256" key="7">
    <source>
        <dbReference type="RuleBase" id="RU003376"/>
    </source>
</evidence>
<accession>A0A1P8WPW0</accession>
<evidence type="ECO:0000256" key="6">
    <source>
        <dbReference type="ARBA" id="ARBA00023136"/>
    </source>
</evidence>
<keyword evidence="3" id="KW-1003">Cell membrane</keyword>
<feature type="transmembrane region" description="Helical" evidence="8">
    <location>
        <begin position="160"/>
        <end position="184"/>
    </location>
</feature>
<dbReference type="GO" id="GO:0004129">
    <property type="term" value="F:cytochrome-c oxidase activity"/>
    <property type="evidence" value="ECO:0007669"/>
    <property type="project" value="InterPro"/>
</dbReference>
<proteinExistence type="inferred from homology"/>
<dbReference type="InterPro" id="IPR024791">
    <property type="entry name" value="Cyt_c/ubiquinol_Oxase_su3"/>
</dbReference>
<evidence type="ECO:0000256" key="8">
    <source>
        <dbReference type="SAM" id="Phobius"/>
    </source>
</evidence>
<evidence type="ECO:0000256" key="3">
    <source>
        <dbReference type="ARBA" id="ARBA00022475"/>
    </source>
</evidence>
<dbReference type="PANTHER" id="PTHR11403">
    <property type="entry name" value="CYTOCHROME C OXIDASE SUBUNIT III"/>
    <property type="match status" value="1"/>
</dbReference>
<comment type="subcellular location">
    <subcellularLocation>
        <location evidence="1 7">Cell membrane</location>
        <topology evidence="1 7">Multi-pass membrane protein</topology>
    </subcellularLocation>
</comment>
<dbReference type="PANTHER" id="PTHR11403:SF2">
    <property type="entry name" value="CYTOCHROME BO(3) UBIQUINOL OXIDASE SUBUNIT 3"/>
    <property type="match status" value="1"/>
</dbReference>
<keyword evidence="11" id="KW-1185">Reference proteome</keyword>
<dbReference type="GO" id="GO:0019646">
    <property type="term" value="P:aerobic electron transport chain"/>
    <property type="evidence" value="ECO:0007669"/>
    <property type="project" value="InterPro"/>
</dbReference>
<sequence>MSSRWAENQSLMVRRFFLATVLQVAVCIAVAWSLALIFKAPPPSDRLRLPAAFQFCTVFLLLGSWFLHAALTNVKVERQARFRRALLLALGFATLFVGVQSFGMWSFLKGTTVQQTSQLNTHGFVFMFVAMHAMHFLIAQSVLMWVTLASFYDRYDHEYYFGVAFAAWFWHALGIVWLGILWVFTVAA</sequence>
<dbReference type="OrthoDB" id="261701at2"/>
<feature type="transmembrane region" description="Helical" evidence="8">
    <location>
        <begin position="125"/>
        <end position="148"/>
    </location>
</feature>
<dbReference type="SUPFAM" id="SSF81452">
    <property type="entry name" value="Cytochrome c oxidase subunit III-like"/>
    <property type="match status" value="1"/>
</dbReference>
<dbReference type="PROSITE" id="PS50253">
    <property type="entry name" value="COX3"/>
    <property type="match status" value="1"/>
</dbReference>
<comment type="similarity">
    <text evidence="2 7">Belongs to the cytochrome c oxidase subunit 3 family.</text>
</comment>
<name>A0A1P8WPW0_9PLAN</name>